<feature type="region of interest" description="Disordered" evidence="25">
    <location>
        <begin position="339"/>
        <end position="365"/>
    </location>
</feature>
<comment type="function">
    <text evidence="18">Coenzyme A-dependent lysophosphatidic acid acyltransferase that catalyzes the transfer of an acyl group on a lysophosphatidic acid. Functions preferentially with 1-oleoyl-lysophosphatidic acid followed by 1-palmitoyl-lysophosphatidic acid, 1-stearoyl-lysophosphatidic acid and 1-arachidonoyl-lysophosphatidic acid as lipid acceptor. Functions preferentially with arachidonoyl-CoA followed by oleoyl-CoA as acyl group donors. Functions in phosphatidic acid biosynthesis. May regulate the cellular storage of triacylglycerol through activation of the phospholipase PNPLA2. Involved in keratinocyte differentiation. Regulates lipid droplet fusion.</text>
</comment>
<evidence type="ECO:0000256" key="6">
    <source>
        <dbReference type="ARBA" id="ARBA00022490"/>
    </source>
</evidence>
<feature type="compositionally biased region" description="Polar residues" evidence="25">
    <location>
        <begin position="355"/>
        <end position="365"/>
    </location>
</feature>
<comment type="catalytic activity">
    <reaction evidence="23">
        <text>1-(9Z-octadecenoyl)-sn-glycero-3-phosphate + (5Z,8Z,11Z,14Z)-eicosatetraenoyl-CoA = 1-(9Z)-octadecenoyl-2-(5Z,8Z,11Z,14Z)-eicosatetraenoyl-sn-glycero-3-phosphate + CoA</text>
        <dbReference type="Rhea" id="RHEA:37443"/>
        <dbReference type="ChEBI" id="CHEBI:57287"/>
        <dbReference type="ChEBI" id="CHEBI:57368"/>
        <dbReference type="ChEBI" id="CHEBI:74544"/>
        <dbReference type="ChEBI" id="CHEBI:74928"/>
    </reaction>
    <physiologicalReaction direction="left-to-right" evidence="23">
        <dbReference type="Rhea" id="RHEA:37444"/>
    </physiologicalReaction>
</comment>
<feature type="domain" description="AB hydrolase-1" evidence="27">
    <location>
        <begin position="56"/>
        <end position="161"/>
    </location>
</feature>
<evidence type="ECO:0000256" key="14">
    <source>
        <dbReference type="ARBA" id="ARBA00036296"/>
    </source>
</evidence>
<evidence type="ECO:0000256" key="11">
    <source>
        <dbReference type="ARBA" id="ARBA00022832"/>
    </source>
</evidence>
<keyword evidence="26" id="KW-1133">Transmembrane helix</keyword>
<dbReference type="GO" id="GO:0005739">
    <property type="term" value="C:mitochondrion"/>
    <property type="evidence" value="ECO:0007669"/>
    <property type="project" value="TreeGrafter"/>
</dbReference>
<comment type="catalytic activity">
    <reaction evidence="2">
        <text>1-(9Z-octadecenoyl)-sn-glycero-3-phosphate + hexadecanoyl-CoA = 1-(9Z)-octadecenoyl-2-hexadecanoyl-sn-glycero-3-phosphate + CoA</text>
        <dbReference type="Rhea" id="RHEA:37143"/>
        <dbReference type="ChEBI" id="CHEBI:57287"/>
        <dbReference type="ChEBI" id="CHEBI:57379"/>
        <dbReference type="ChEBI" id="CHEBI:74544"/>
        <dbReference type="ChEBI" id="CHEBI:74551"/>
    </reaction>
    <physiologicalReaction direction="left-to-right" evidence="2">
        <dbReference type="Rhea" id="RHEA:37144"/>
    </physiologicalReaction>
</comment>
<keyword evidence="26" id="KW-0812">Transmembrane</keyword>
<evidence type="ECO:0000256" key="25">
    <source>
        <dbReference type="SAM" id="MobiDB-lite"/>
    </source>
</evidence>
<comment type="catalytic activity">
    <reaction evidence="20">
        <text>1-octadecanoyl-sn-glycero-3-phosphate + (9Z)-octadecenoyl-CoA = 1-octadecanoyl-2-(9Z-octadecenoyl)-sn-glycero-3-phosphate + CoA</text>
        <dbReference type="Rhea" id="RHEA:37163"/>
        <dbReference type="ChEBI" id="CHEBI:57287"/>
        <dbReference type="ChEBI" id="CHEBI:57387"/>
        <dbReference type="ChEBI" id="CHEBI:74560"/>
        <dbReference type="ChEBI" id="CHEBI:74565"/>
    </reaction>
    <physiologicalReaction direction="left-to-right" evidence="20">
        <dbReference type="Rhea" id="RHEA:37164"/>
    </physiologicalReaction>
</comment>
<evidence type="ECO:0000259" key="27">
    <source>
        <dbReference type="Pfam" id="PF00561"/>
    </source>
</evidence>
<evidence type="ECO:0000256" key="1">
    <source>
        <dbReference type="ARBA" id="ARBA00000300"/>
    </source>
</evidence>
<dbReference type="GO" id="GO:0006631">
    <property type="term" value="P:fatty acid metabolic process"/>
    <property type="evidence" value="ECO:0007669"/>
    <property type="project" value="UniProtKB-KW"/>
</dbReference>
<evidence type="ECO:0000313" key="29">
    <source>
        <dbReference type="Proteomes" id="UP001431783"/>
    </source>
</evidence>
<evidence type="ECO:0000256" key="22">
    <source>
        <dbReference type="ARBA" id="ARBA00048632"/>
    </source>
</evidence>
<gene>
    <name evidence="28" type="ORF">WA026_018328</name>
</gene>
<evidence type="ECO:0000256" key="16">
    <source>
        <dbReference type="ARBA" id="ARBA00040731"/>
    </source>
</evidence>
<dbReference type="EC" id="2.3.1.51" evidence="5"/>
<dbReference type="GO" id="GO:0005811">
    <property type="term" value="C:lipid droplet"/>
    <property type="evidence" value="ECO:0007669"/>
    <property type="project" value="UniProtKB-SubCell"/>
</dbReference>
<keyword evidence="9" id="KW-0808">Transferase</keyword>
<evidence type="ECO:0000256" key="4">
    <source>
        <dbReference type="ARBA" id="ARBA00004502"/>
    </source>
</evidence>
<name>A0AAW1VH84_9CUCU</name>
<evidence type="ECO:0000256" key="21">
    <source>
        <dbReference type="ARBA" id="ARBA00047849"/>
    </source>
</evidence>
<dbReference type="FunFam" id="3.40.50.1820:FF:000019">
    <property type="entry name" value="1-acylglycerol-3-phosphate O-acyltransferase ABHD5"/>
    <property type="match status" value="1"/>
</dbReference>
<comment type="catalytic activity">
    <reaction evidence="24">
        <text>1-(9Z-octadecenoyl)-sn-glycero-3-phosphate + (9Z)-octadecenoyl-CoA = 1,2-di-(9Z-octadecenoyl)-sn-glycero-3-phosphate + CoA</text>
        <dbReference type="Rhea" id="RHEA:37131"/>
        <dbReference type="ChEBI" id="CHEBI:57287"/>
        <dbReference type="ChEBI" id="CHEBI:57387"/>
        <dbReference type="ChEBI" id="CHEBI:74544"/>
        <dbReference type="ChEBI" id="CHEBI:74546"/>
    </reaction>
    <physiologicalReaction direction="left-to-right" evidence="24">
        <dbReference type="Rhea" id="RHEA:37132"/>
    </physiologicalReaction>
</comment>
<evidence type="ECO:0000256" key="24">
    <source>
        <dbReference type="ARBA" id="ARBA00049561"/>
    </source>
</evidence>
<accession>A0AAW1VH84</accession>
<evidence type="ECO:0000256" key="2">
    <source>
        <dbReference type="ARBA" id="ARBA00000816"/>
    </source>
</evidence>
<dbReference type="GO" id="GO:0055088">
    <property type="term" value="P:lipid homeostasis"/>
    <property type="evidence" value="ECO:0007669"/>
    <property type="project" value="TreeGrafter"/>
</dbReference>
<evidence type="ECO:0000256" key="17">
    <source>
        <dbReference type="ARBA" id="ARBA00042413"/>
    </source>
</evidence>
<dbReference type="PANTHER" id="PTHR42886:SF29">
    <property type="entry name" value="PUMMELIG, ISOFORM A"/>
    <property type="match status" value="1"/>
</dbReference>
<evidence type="ECO:0000256" key="18">
    <source>
        <dbReference type="ARBA" id="ARBA00045357"/>
    </source>
</evidence>
<keyword evidence="26" id="KW-0472">Membrane</keyword>
<comment type="catalytic activity">
    <reaction evidence="21">
        <text>eicosanoyl-CoA + 1-(9Z-octadecenoyl)-sn-glycero-3-phosphate = 1-(9Z)-octadecenoyl-2-eicosanoyl-sn-glycero-3-phosphate + CoA</text>
        <dbReference type="Rhea" id="RHEA:37451"/>
        <dbReference type="ChEBI" id="CHEBI:57287"/>
        <dbReference type="ChEBI" id="CHEBI:57380"/>
        <dbReference type="ChEBI" id="CHEBI:74544"/>
        <dbReference type="ChEBI" id="CHEBI:74937"/>
    </reaction>
    <physiologicalReaction direction="left-to-right" evidence="21">
        <dbReference type="Rhea" id="RHEA:37452"/>
    </physiologicalReaction>
</comment>
<evidence type="ECO:0000256" key="12">
    <source>
        <dbReference type="ARBA" id="ARBA00023098"/>
    </source>
</evidence>
<evidence type="ECO:0000256" key="19">
    <source>
        <dbReference type="ARBA" id="ARBA00047525"/>
    </source>
</evidence>
<evidence type="ECO:0000256" key="20">
    <source>
        <dbReference type="ARBA" id="ARBA00047543"/>
    </source>
</evidence>
<dbReference type="GO" id="GO:0030154">
    <property type="term" value="P:cell differentiation"/>
    <property type="evidence" value="ECO:0007669"/>
    <property type="project" value="UniProtKB-KW"/>
</dbReference>
<sequence>MYWNQYSESKLVNLEQKILSVLKTTYNTRYINITGDKDTEEKIWTISLNVKSDNTPLVLLHGFAAGIGFWVRNLDSLSKDRPVYALDLLGFGRSSRPEFSNDNFKAEQQMVDSIEAWRKQMKLDKFILLGHSLGAYLATLYTISYPDQVKHLILADPWGFSDRSQSTRNPPLKFRILGFFLYPFTNLNPLATVRGLGPFGPWWIQKMRGDISNKFEDLFEDKSTIPNYIYHCNAQNPTGETAFKSMIYGFGWAKNPMIYRMDNLKKEVPLTILFGSNTWMDKTVGPMIKELRPDAFVDVQMIDNAGHHIYTDQADEFNRIVIQTCHDVDLKNGNIFSGNDNSHIMNESEDENIESRNNNSEMETI</sequence>
<comment type="catalytic activity">
    <reaction evidence="1">
        <text>a 1-acyl-sn-glycero-3-phosphate + an acyl-CoA = a 1,2-diacyl-sn-glycero-3-phosphate + CoA</text>
        <dbReference type="Rhea" id="RHEA:19709"/>
        <dbReference type="ChEBI" id="CHEBI:57287"/>
        <dbReference type="ChEBI" id="CHEBI:57970"/>
        <dbReference type="ChEBI" id="CHEBI:58342"/>
        <dbReference type="ChEBI" id="CHEBI:58608"/>
        <dbReference type="EC" id="2.3.1.51"/>
    </reaction>
    <physiologicalReaction direction="left-to-right" evidence="1">
        <dbReference type="Rhea" id="RHEA:19710"/>
    </physiologicalReaction>
</comment>
<keyword evidence="29" id="KW-1185">Reference proteome</keyword>
<dbReference type="Proteomes" id="UP001431783">
    <property type="component" value="Unassembled WGS sequence"/>
</dbReference>
<evidence type="ECO:0000256" key="7">
    <source>
        <dbReference type="ARBA" id="ARBA00022516"/>
    </source>
</evidence>
<dbReference type="GO" id="GO:0006654">
    <property type="term" value="P:phosphatidic acid biosynthetic process"/>
    <property type="evidence" value="ECO:0007669"/>
    <property type="project" value="TreeGrafter"/>
</dbReference>
<dbReference type="GO" id="GO:0052689">
    <property type="term" value="F:carboxylic ester hydrolase activity"/>
    <property type="evidence" value="ECO:0007669"/>
    <property type="project" value="TreeGrafter"/>
</dbReference>
<keyword evidence="8" id="KW-0551">Lipid droplet</keyword>
<keyword evidence="6" id="KW-0963">Cytoplasm</keyword>
<organism evidence="28 29">
    <name type="scientific">Henosepilachna vigintioctopunctata</name>
    <dbReference type="NCBI Taxonomy" id="420089"/>
    <lineage>
        <taxon>Eukaryota</taxon>
        <taxon>Metazoa</taxon>
        <taxon>Ecdysozoa</taxon>
        <taxon>Arthropoda</taxon>
        <taxon>Hexapoda</taxon>
        <taxon>Insecta</taxon>
        <taxon>Pterygota</taxon>
        <taxon>Neoptera</taxon>
        <taxon>Endopterygota</taxon>
        <taxon>Coleoptera</taxon>
        <taxon>Polyphaga</taxon>
        <taxon>Cucujiformia</taxon>
        <taxon>Coccinelloidea</taxon>
        <taxon>Coccinellidae</taxon>
        <taxon>Epilachninae</taxon>
        <taxon>Epilachnini</taxon>
        <taxon>Henosepilachna</taxon>
    </lineage>
</organism>
<dbReference type="Gene3D" id="3.40.50.1820">
    <property type="entry name" value="alpha/beta hydrolase"/>
    <property type="match status" value="1"/>
</dbReference>
<evidence type="ECO:0000256" key="10">
    <source>
        <dbReference type="ARBA" id="ARBA00022782"/>
    </source>
</evidence>
<evidence type="ECO:0000256" key="3">
    <source>
        <dbReference type="ARBA" id="ARBA00004496"/>
    </source>
</evidence>
<dbReference type="InterPro" id="IPR029058">
    <property type="entry name" value="AB_hydrolase_fold"/>
</dbReference>
<keyword evidence="12" id="KW-0443">Lipid metabolism</keyword>
<dbReference type="InterPro" id="IPR000073">
    <property type="entry name" value="AB_hydrolase_1"/>
</dbReference>
<dbReference type="EMBL" id="JARQZJ010000132">
    <property type="protein sequence ID" value="KAK9892128.1"/>
    <property type="molecule type" value="Genomic_DNA"/>
</dbReference>
<evidence type="ECO:0000256" key="8">
    <source>
        <dbReference type="ARBA" id="ARBA00022677"/>
    </source>
</evidence>
<keyword evidence="11" id="KW-0276">Fatty acid metabolism</keyword>
<feature type="transmembrane region" description="Helical" evidence="26">
    <location>
        <begin position="126"/>
        <end position="144"/>
    </location>
</feature>
<evidence type="ECO:0000256" key="23">
    <source>
        <dbReference type="ARBA" id="ARBA00048770"/>
    </source>
</evidence>
<proteinExistence type="inferred from homology"/>
<evidence type="ECO:0000256" key="15">
    <source>
        <dbReference type="ARBA" id="ARBA00038097"/>
    </source>
</evidence>
<dbReference type="AlphaFoldDB" id="A0AAW1VH84"/>
<evidence type="ECO:0000256" key="5">
    <source>
        <dbReference type="ARBA" id="ARBA00013211"/>
    </source>
</evidence>
<reference evidence="28 29" key="1">
    <citation type="submission" date="2023-03" db="EMBL/GenBank/DDBJ databases">
        <title>Genome insight into feeding habits of ladybird beetles.</title>
        <authorList>
            <person name="Li H.-S."/>
            <person name="Huang Y.-H."/>
            <person name="Pang H."/>
        </authorList>
    </citation>
    <scope>NUCLEOTIDE SEQUENCE [LARGE SCALE GENOMIC DNA]</scope>
    <source>
        <strain evidence="28">SYSU_2023b</strain>
        <tissue evidence="28">Whole body</tissue>
    </source>
</reference>
<evidence type="ECO:0000256" key="9">
    <source>
        <dbReference type="ARBA" id="ARBA00022679"/>
    </source>
</evidence>
<protein>
    <recommendedName>
        <fullName evidence="16">1-acylglycerol-3-phosphate O-acyltransferase ABHD5</fullName>
        <ecNumber evidence="5">2.3.1.51</ecNumber>
    </recommendedName>
    <alternativeName>
        <fullName evidence="17">Abhydrolase domain-containing protein 5</fullName>
    </alternativeName>
</protein>
<keyword evidence="7" id="KW-0444">Lipid biosynthesis</keyword>
<dbReference type="Pfam" id="PF00561">
    <property type="entry name" value="Abhydrolase_1"/>
    <property type="match status" value="1"/>
</dbReference>
<comment type="catalytic activity">
    <reaction evidence="19">
        <text>1-hexadecanoyl-sn-glycero-3-phosphate + (9Z)-octadecenoyl-CoA = 1-hexadecanoyl-2-(9Z-octadecenoyl)-sn-glycero-3-phosphate + CoA</text>
        <dbReference type="Rhea" id="RHEA:33187"/>
        <dbReference type="ChEBI" id="CHEBI:57287"/>
        <dbReference type="ChEBI" id="CHEBI:57387"/>
        <dbReference type="ChEBI" id="CHEBI:57518"/>
        <dbReference type="ChEBI" id="CHEBI:64839"/>
    </reaction>
    <physiologicalReaction direction="left-to-right" evidence="19">
        <dbReference type="Rhea" id="RHEA:33188"/>
    </physiologicalReaction>
</comment>
<comment type="catalytic activity">
    <reaction evidence="14">
        <text>1-(9Z-octadecenoyl)-sn-glycero-3-phosphate + octadecanoyl-CoA = 1-(9Z-octadecenoyl)-2-octadecanoyl-sn-glycero-3-phosphate + CoA</text>
        <dbReference type="Rhea" id="RHEA:37147"/>
        <dbReference type="ChEBI" id="CHEBI:57287"/>
        <dbReference type="ChEBI" id="CHEBI:57394"/>
        <dbReference type="ChEBI" id="CHEBI:74544"/>
        <dbReference type="ChEBI" id="CHEBI:74552"/>
    </reaction>
    <physiologicalReaction direction="left-to-right" evidence="14">
        <dbReference type="Rhea" id="RHEA:37148"/>
    </physiologicalReaction>
</comment>
<comment type="caution">
    <text evidence="28">The sequence shown here is derived from an EMBL/GenBank/DDBJ whole genome shotgun (WGS) entry which is preliminary data.</text>
</comment>
<dbReference type="PRINTS" id="PR00111">
    <property type="entry name" value="ABHYDROLASE"/>
</dbReference>
<evidence type="ECO:0000256" key="26">
    <source>
        <dbReference type="SAM" id="Phobius"/>
    </source>
</evidence>
<evidence type="ECO:0000256" key="13">
    <source>
        <dbReference type="ARBA" id="ARBA00023315"/>
    </source>
</evidence>
<comment type="catalytic activity">
    <reaction evidence="22">
        <text>1-(5Z,8Z,11Z,14Z-eicosatetraenoyl)-sn-glycero-3-phosphate + (9Z)-octadecenoyl-CoA = 1-(5Z,8Z,11Z,14Z)-eicosatetraenoyl-2-(9Z)-octadecenoyl-sn-glycero-3-phosphate + CoA</text>
        <dbReference type="Rhea" id="RHEA:37455"/>
        <dbReference type="ChEBI" id="CHEBI:57287"/>
        <dbReference type="ChEBI" id="CHEBI:57387"/>
        <dbReference type="ChEBI" id="CHEBI:74938"/>
        <dbReference type="ChEBI" id="CHEBI:74941"/>
    </reaction>
    <physiologicalReaction direction="left-to-right" evidence="22">
        <dbReference type="Rhea" id="RHEA:37456"/>
    </physiologicalReaction>
</comment>
<keyword evidence="13" id="KW-0012">Acyltransferase</keyword>
<comment type="similarity">
    <text evidence="15">Belongs to the peptidase S33 family. ABHD4/ABHD5 subfamily.</text>
</comment>
<dbReference type="GO" id="GO:0003841">
    <property type="term" value="F:1-acylglycerol-3-phosphate O-acyltransferase activity"/>
    <property type="evidence" value="ECO:0007669"/>
    <property type="project" value="UniProtKB-EC"/>
</dbReference>
<comment type="subcellular location">
    <subcellularLocation>
        <location evidence="3">Cytoplasm</location>
    </subcellularLocation>
    <subcellularLocation>
        <location evidence="4">Lipid droplet</location>
    </subcellularLocation>
</comment>
<keyword evidence="10" id="KW-0221">Differentiation</keyword>
<evidence type="ECO:0000313" key="28">
    <source>
        <dbReference type="EMBL" id="KAK9892128.1"/>
    </source>
</evidence>
<dbReference type="SUPFAM" id="SSF53474">
    <property type="entry name" value="alpha/beta-Hydrolases"/>
    <property type="match status" value="1"/>
</dbReference>
<dbReference type="PANTHER" id="PTHR42886">
    <property type="entry name" value="RE40534P-RELATED"/>
    <property type="match status" value="1"/>
</dbReference>